<dbReference type="OrthoDB" id="573392at2"/>
<dbReference type="Proteomes" id="UP000294744">
    <property type="component" value="Unassembled WGS sequence"/>
</dbReference>
<dbReference type="GO" id="GO:0051536">
    <property type="term" value="F:iron-sulfur cluster binding"/>
    <property type="evidence" value="ECO:0007669"/>
    <property type="project" value="InterPro"/>
</dbReference>
<dbReference type="AlphaFoldDB" id="A0A4R4UK56"/>
<keyword evidence="3" id="KW-1185">Reference proteome</keyword>
<dbReference type="InterPro" id="IPR036010">
    <property type="entry name" value="2Fe-2S_ferredoxin-like_sf"/>
</dbReference>
<dbReference type="GO" id="GO:0016491">
    <property type="term" value="F:oxidoreductase activity"/>
    <property type="evidence" value="ECO:0007669"/>
    <property type="project" value="UniProtKB-KW"/>
</dbReference>
<dbReference type="Gene3D" id="3.10.20.440">
    <property type="entry name" value="2Fe-2S iron-sulphur cluster binding domain, sarcosine oxidase, alpha subunit, N-terminal domain"/>
    <property type="match status" value="1"/>
</dbReference>
<keyword evidence="1" id="KW-0560">Oxidoreductase</keyword>
<evidence type="ECO:0000313" key="2">
    <source>
        <dbReference type="EMBL" id="TDC88783.1"/>
    </source>
</evidence>
<proteinExistence type="predicted"/>
<gene>
    <name evidence="2" type="ORF">E1161_22975</name>
</gene>
<dbReference type="InterPro" id="IPR042204">
    <property type="entry name" value="2Fe-2S-bd_N"/>
</dbReference>
<dbReference type="EMBL" id="SMKV01000039">
    <property type="protein sequence ID" value="TDC88783.1"/>
    <property type="molecule type" value="Genomic_DNA"/>
</dbReference>
<organism evidence="2 3">
    <name type="scientific">Saccharopolyspora aridisoli</name>
    <dbReference type="NCBI Taxonomy" id="2530385"/>
    <lineage>
        <taxon>Bacteria</taxon>
        <taxon>Bacillati</taxon>
        <taxon>Actinomycetota</taxon>
        <taxon>Actinomycetes</taxon>
        <taxon>Pseudonocardiales</taxon>
        <taxon>Pseudonocardiaceae</taxon>
        <taxon>Saccharopolyspora</taxon>
    </lineage>
</organism>
<reference evidence="2 3" key="1">
    <citation type="submission" date="2019-03" db="EMBL/GenBank/DDBJ databases">
        <title>Draft genome sequences of novel Actinobacteria.</title>
        <authorList>
            <person name="Sahin N."/>
            <person name="Ay H."/>
            <person name="Saygin H."/>
        </authorList>
    </citation>
    <scope>NUCLEOTIDE SEQUENCE [LARGE SCALE GENOMIC DNA]</scope>
    <source>
        <strain evidence="2 3">16K404</strain>
    </source>
</reference>
<accession>A0A4R4UK56</accession>
<comment type="caution">
    <text evidence="2">The sequence shown here is derived from an EMBL/GenBank/DDBJ whole genome shotgun (WGS) entry which is preliminary data.</text>
</comment>
<dbReference type="SUPFAM" id="SSF54292">
    <property type="entry name" value="2Fe-2S ferredoxin-like"/>
    <property type="match status" value="1"/>
</dbReference>
<name>A0A4R4UK56_9PSEU</name>
<evidence type="ECO:0000256" key="1">
    <source>
        <dbReference type="ARBA" id="ARBA00023002"/>
    </source>
</evidence>
<dbReference type="Pfam" id="PF13510">
    <property type="entry name" value="Fer2_4"/>
    <property type="match status" value="1"/>
</dbReference>
<evidence type="ECO:0000313" key="3">
    <source>
        <dbReference type="Proteomes" id="UP000294744"/>
    </source>
</evidence>
<protein>
    <submittedName>
        <fullName evidence="2">(2Fe-2S)-binding protein</fullName>
    </submittedName>
</protein>
<sequence length="143" mass="15348">MRDLLWGSSISPAGSIGNRAHRNGCQRRAGADLRRWRLLTGPYLLPAHLDPAQPRYQARFAVEVDGRRVTAHAGQTVAAVLMSLGLTAWRECGGRGRRRGLFCGIGVCAECVLVVNGAPDVRACLRSVEPGDVISTRGSGERG</sequence>